<evidence type="ECO:0000256" key="3">
    <source>
        <dbReference type="ARBA" id="ARBA00023082"/>
    </source>
</evidence>
<comment type="subcellular location">
    <subcellularLocation>
        <location evidence="6">Cytoplasm</location>
    </subcellularLocation>
</comment>
<organism evidence="8 9">
    <name type="scientific">Kroppenstedtia sanguinis</name>
    <dbReference type="NCBI Taxonomy" id="1380684"/>
    <lineage>
        <taxon>Bacteria</taxon>
        <taxon>Bacillati</taxon>
        <taxon>Bacillota</taxon>
        <taxon>Bacilli</taxon>
        <taxon>Bacillales</taxon>
        <taxon>Thermoactinomycetaceae</taxon>
        <taxon>Kroppenstedtia</taxon>
    </lineage>
</organism>
<evidence type="ECO:0000256" key="6">
    <source>
        <dbReference type="HAMAP-Rule" id="MF_02064"/>
    </source>
</evidence>
<keyword evidence="5 6" id="KW-0804">Transcription</keyword>
<feature type="domain" description="RNA polymerase sigma-70 region 2" evidence="7">
    <location>
        <begin position="21"/>
        <end position="91"/>
    </location>
</feature>
<evidence type="ECO:0000256" key="2">
    <source>
        <dbReference type="ARBA" id="ARBA00023015"/>
    </source>
</evidence>
<keyword evidence="1 6" id="KW-0963">Cytoplasm</keyword>
<evidence type="ECO:0000256" key="5">
    <source>
        <dbReference type="ARBA" id="ARBA00023163"/>
    </source>
</evidence>
<keyword evidence="3 6" id="KW-0731">Sigma factor</keyword>
<accession>A0ABW4C865</accession>
<dbReference type="Proteomes" id="UP001597282">
    <property type="component" value="Unassembled WGS sequence"/>
</dbReference>
<protein>
    <recommendedName>
        <fullName evidence="6">RNA polymerase sigma factor SigI</fullName>
    </recommendedName>
</protein>
<proteinExistence type="inferred from homology"/>
<dbReference type="InterPro" id="IPR014284">
    <property type="entry name" value="RNA_pol_sigma-70_dom"/>
</dbReference>
<name>A0ABW4C865_9BACL</name>
<dbReference type="InterPro" id="IPR013325">
    <property type="entry name" value="RNA_pol_sigma_r2"/>
</dbReference>
<comment type="subunit">
    <text evidence="6">Interacts with RsgI.</text>
</comment>
<evidence type="ECO:0000259" key="7">
    <source>
        <dbReference type="Pfam" id="PF04542"/>
    </source>
</evidence>
<dbReference type="PIRSF" id="PIRSF038953">
    <property type="entry name" value="SigI"/>
    <property type="match status" value="1"/>
</dbReference>
<comment type="caution">
    <text evidence="6">Lacks conserved residue(s) required for the propagation of feature annotation.</text>
</comment>
<comment type="activity regulation">
    <text evidence="6">Negatively regulated by the anti-sigma-I factor RsgI.</text>
</comment>
<dbReference type="NCBIfam" id="TIGR02937">
    <property type="entry name" value="sigma70-ECF"/>
    <property type="match status" value="1"/>
</dbReference>
<comment type="function">
    <text evidence="6">Sigma factors are initiation factors that promote the attachment of RNA polymerase to specific initiation sites and are then released.</text>
</comment>
<keyword evidence="6" id="KW-0346">Stress response</keyword>
<dbReference type="Gene3D" id="1.10.1740.10">
    <property type="match status" value="1"/>
</dbReference>
<keyword evidence="4 6" id="KW-0238">DNA-binding</keyword>
<keyword evidence="2 6" id="KW-0805">Transcription regulation</keyword>
<dbReference type="InterPro" id="IPR014244">
    <property type="entry name" value="RNA_pol_sigma-I"/>
</dbReference>
<dbReference type="EMBL" id="JBHTNU010000006">
    <property type="protein sequence ID" value="MFD1426925.1"/>
    <property type="molecule type" value="Genomic_DNA"/>
</dbReference>
<keyword evidence="9" id="KW-1185">Reference proteome</keyword>
<dbReference type="InterPro" id="IPR007627">
    <property type="entry name" value="RNA_pol_sigma70_r2"/>
</dbReference>
<feature type="short sequence motif" description="Polymerase core binding" evidence="6">
    <location>
        <begin position="46"/>
        <end position="59"/>
    </location>
</feature>
<evidence type="ECO:0000313" key="8">
    <source>
        <dbReference type="EMBL" id="MFD1426925.1"/>
    </source>
</evidence>
<comment type="caution">
    <text evidence="8">The sequence shown here is derived from an EMBL/GenBank/DDBJ whole genome shotgun (WGS) entry which is preliminary data.</text>
</comment>
<comment type="similarity">
    <text evidence="6">Belongs to the sigma-70 factor family. SigI subfamily.</text>
</comment>
<dbReference type="Pfam" id="PF04542">
    <property type="entry name" value="Sigma70_r2"/>
    <property type="match status" value="1"/>
</dbReference>
<evidence type="ECO:0000256" key="4">
    <source>
        <dbReference type="ARBA" id="ARBA00023125"/>
    </source>
</evidence>
<reference evidence="9" key="1">
    <citation type="journal article" date="2019" name="Int. J. Syst. Evol. Microbiol.">
        <title>The Global Catalogue of Microorganisms (GCM) 10K type strain sequencing project: providing services to taxonomists for standard genome sequencing and annotation.</title>
        <authorList>
            <consortium name="The Broad Institute Genomics Platform"/>
            <consortium name="The Broad Institute Genome Sequencing Center for Infectious Disease"/>
            <person name="Wu L."/>
            <person name="Ma J."/>
        </authorList>
    </citation>
    <scope>NUCLEOTIDE SEQUENCE [LARGE SCALE GENOMIC DNA]</scope>
    <source>
        <strain evidence="9">S1</strain>
    </source>
</reference>
<dbReference type="HAMAP" id="MF_02064">
    <property type="entry name" value="Sigma70_SigI"/>
    <property type="match status" value="1"/>
</dbReference>
<evidence type="ECO:0000256" key="1">
    <source>
        <dbReference type="ARBA" id="ARBA00022490"/>
    </source>
</evidence>
<dbReference type="SUPFAM" id="SSF88946">
    <property type="entry name" value="Sigma2 domain of RNA polymerase sigma factors"/>
    <property type="match status" value="1"/>
</dbReference>
<sequence length="250" mass="29371">MSALEERLRKARQDPVVREELIDEHQTYILKVASKICIRNITRQDDEFSVALLGFNEAINSYRFDQNTKFHSFAFTVIRRRLTDHFRSEARHFNQVPLVSADSKDNEPTYPEVIRKSFEEHHDRELEEIRRSDLKEFEKHLRQFKISLNDLVKVSPKHRDTRQNLQEIAQRIASKTEWLEQFYKQKRLKKGFAEQVGCHRRTLKRHRDYLIALVIVLVEDLPTIREYLGLSAADRKGGGDGAEGNVDGGQ</sequence>
<gene>
    <name evidence="6" type="primary">sigI</name>
    <name evidence="8" type="ORF">ACFQ4Y_08235</name>
</gene>
<evidence type="ECO:0000313" key="9">
    <source>
        <dbReference type="Proteomes" id="UP001597282"/>
    </source>
</evidence>